<name>A0A5B0N1I0_PUCGR</name>
<accession>A0A5B0N1I0</accession>
<proteinExistence type="predicted"/>
<protein>
    <submittedName>
        <fullName evidence="2">Uncharacterized protein</fullName>
    </submittedName>
</protein>
<organism evidence="2 3">
    <name type="scientific">Puccinia graminis f. sp. tritici</name>
    <dbReference type="NCBI Taxonomy" id="56615"/>
    <lineage>
        <taxon>Eukaryota</taxon>
        <taxon>Fungi</taxon>
        <taxon>Dikarya</taxon>
        <taxon>Basidiomycota</taxon>
        <taxon>Pucciniomycotina</taxon>
        <taxon>Pucciniomycetes</taxon>
        <taxon>Pucciniales</taxon>
        <taxon>Pucciniaceae</taxon>
        <taxon>Puccinia</taxon>
    </lineage>
</organism>
<gene>
    <name evidence="2" type="ORF">PGT21_001497</name>
</gene>
<dbReference type="Proteomes" id="UP000324748">
    <property type="component" value="Unassembled WGS sequence"/>
</dbReference>
<feature type="compositionally biased region" description="Polar residues" evidence="1">
    <location>
        <begin position="98"/>
        <end position="109"/>
    </location>
</feature>
<evidence type="ECO:0000313" key="3">
    <source>
        <dbReference type="Proteomes" id="UP000324748"/>
    </source>
</evidence>
<feature type="region of interest" description="Disordered" evidence="1">
    <location>
        <begin position="70"/>
        <end position="125"/>
    </location>
</feature>
<comment type="caution">
    <text evidence="2">The sequence shown here is derived from an EMBL/GenBank/DDBJ whole genome shotgun (WGS) entry which is preliminary data.</text>
</comment>
<evidence type="ECO:0000313" key="2">
    <source>
        <dbReference type="EMBL" id="KAA1082376.1"/>
    </source>
</evidence>
<dbReference type="AlphaFoldDB" id="A0A5B0N1I0"/>
<dbReference type="EMBL" id="VSWC01000119">
    <property type="protein sequence ID" value="KAA1082376.1"/>
    <property type="molecule type" value="Genomic_DNA"/>
</dbReference>
<sequence length="125" mass="13850">MRSSNDRGVLSKAIGIANRGWESMQFVSGSTGVDDHPDSPNARVEPEFLELLRQARELSKQTPDHVIENINAVPSSTNDTSAERSHIWAEAKEAQEAGRQSTSFSQNIQRSRRTNKADRNLFGLG</sequence>
<evidence type="ECO:0000256" key="1">
    <source>
        <dbReference type="SAM" id="MobiDB-lite"/>
    </source>
</evidence>
<feature type="compositionally biased region" description="Basic and acidic residues" evidence="1">
    <location>
        <begin position="81"/>
        <end position="96"/>
    </location>
</feature>
<keyword evidence="3" id="KW-1185">Reference proteome</keyword>
<reference evidence="2 3" key="1">
    <citation type="submission" date="2019-05" db="EMBL/GenBank/DDBJ databases">
        <title>Emergence of the Ug99 lineage of the wheat stem rust pathogen through somatic hybridization.</title>
        <authorList>
            <person name="Li F."/>
            <person name="Upadhyaya N.M."/>
            <person name="Sperschneider J."/>
            <person name="Matny O."/>
            <person name="Nguyen-Phuc H."/>
            <person name="Mago R."/>
            <person name="Raley C."/>
            <person name="Miller M.E."/>
            <person name="Silverstein K.A.T."/>
            <person name="Henningsen E."/>
            <person name="Hirsch C.D."/>
            <person name="Visser B."/>
            <person name="Pretorius Z.A."/>
            <person name="Steffenson B.J."/>
            <person name="Schwessinger B."/>
            <person name="Dodds P.N."/>
            <person name="Figueroa M."/>
        </authorList>
    </citation>
    <scope>NUCLEOTIDE SEQUENCE [LARGE SCALE GENOMIC DNA]</scope>
    <source>
        <strain evidence="2">21-0</strain>
    </source>
</reference>